<dbReference type="InterPro" id="IPR011640">
    <property type="entry name" value="Fe2_transport_prot_B_C"/>
</dbReference>
<evidence type="ECO:0000256" key="1">
    <source>
        <dbReference type="SAM" id="Phobius"/>
    </source>
</evidence>
<dbReference type="PROSITE" id="PS51711">
    <property type="entry name" value="G_FEOB"/>
    <property type="match status" value="1"/>
</dbReference>
<sequence length="617" mass="65421">MILLLGHPNVGKSTLFNALTGSRQKTMNAPRTTVTMERGTWTIGDRHTLEIVDLPGTYSLAAQSPDEEVAAAEVDALVQRAGHDDLVIVVLDATALASSLYMLRQVQRRGVRVVAALTLADVAADRGSTVDTDRLSVLIDAPVVVLNPRLRHGTNDLRDAVSAALAEPHPVALAQHEDSADTFDWVARVIHEVETARDHAPTRSDLIDSVLLRPWVGIPVFLAVLWATFQLTTTIAGPIQDLFESVITGPVTSMILAATGTLTAPAWVDSLLVDGLLAGVGTVVSFLPLMVIIFVLIYLLEDSGYLARVAVMGNHAMQKIGLDGRSILPLVIGFGCNVPALSATKTIPDARHRLLTGLLIPFSSCTARLVIYLFLASAFFPGHAGLVVLGMYIASALVIIGGALLLSRTAFRSGSHQPLLLVLPAYQTPRIAPLAHAVLLRCKAFIQRAGVVILSLSLGVWVLIAIPAHSGYAVGDPDLPAHESLFGVASTQIATVFAPAGFDDWHAGAALITGFVAKEAVVGTFATTYGLEEPDNPADAGDLGARLRTTFDQSSGGHPEAAALAFMVFCLVYTPCLVTVAEQRRLFGGRITTVAVVASMIVAWLLAVVVFQVGRLL</sequence>
<organism evidence="3 4">
    <name type="scientific">Jonesia denitrificans (strain ATCC 14870 / DSM 20603 / BCRC 15368 / CIP 55.134 / JCM 11481 / NBRC 15587 / NCTC 10816 / Prevot 55134)</name>
    <name type="common">Listeria denitrificans</name>
    <dbReference type="NCBI Taxonomy" id="471856"/>
    <lineage>
        <taxon>Bacteria</taxon>
        <taxon>Bacillati</taxon>
        <taxon>Actinomycetota</taxon>
        <taxon>Actinomycetes</taxon>
        <taxon>Micrococcales</taxon>
        <taxon>Jonesiaceae</taxon>
        <taxon>Jonesia</taxon>
    </lineage>
</organism>
<dbReference type="SUPFAM" id="SSF52540">
    <property type="entry name" value="P-loop containing nucleoside triphosphate hydrolases"/>
    <property type="match status" value="1"/>
</dbReference>
<feature type="domain" description="FeoB-type G" evidence="2">
    <location>
        <begin position="1"/>
        <end position="167"/>
    </location>
</feature>
<feature type="transmembrane region" description="Helical" evidence="1">
    <location>
        <begin position="210"/>
        <end position="229"/>
    </location>
</feature>
<dbReference type="GO" id="GO:0005886">
    <property type="term" value="C:plasma membrane"/>
    <property type="evidence" value="ECO:0007669"/>
    <property type="project" value="TreeGrafter"/>
</dbReference>
<evidence type="ECO:0000259" key="2">
    <source>
        <dbReference type="PROSITE" id="PS51711"/>
    </source>
</evidence>
<feature type="transmembrane region" description="Helical" evidence="1">
    <location>
        <begin position="275"/>
        <end position="300"/>
    </location>
</feature>
<feature type="transmembrane region" description="Helical" evidence="1">
    <location>
        <begin position="354"/>
        <end position="380"/>
    </location>
</feature>
<keyword evidence="4" id="KW-1185">Reference proteome</keyword>
<reference evidence="3 4" key="1">
    <citation type="journal article" date="2009" name="Stand. Genomic Sci.">
        <title>Complete genome sequence of Jonesia denitrificans type strain (Prevot 55134).</title>
        <authorList>
            <person name="Pukall R."/>
            <person name="Gehrich-Schroter G."/>
            <person name="Lapidus A."/>
            <person name="Nolan M."/>
            <person name="Glavina Del Rio T."/>
            <person name="Lucas S."/>
            <person name="Chen F."/>
            <person name="Tice H."/>
            <person name="Pitluck S."/>
            <person name="Cheng J.F."/>
            <person name="Copeland A."/>
            <person name="Saunders E."/>
            <person name="Brettin T."/>
            <person name="Detter J.C."/>
            <person name="Bruce D."/>
            <person name="Goodwin L."/>
            <person name="Pati A."/>
            <person name="Ivanova N."/>
            <person name="Mavromatis K."/>
            <person name="Ovchinnikova G."/>
            <person name="Chen A."/>
            <person name="Palaniappan K."/>
            <person name="Land M."/>
            <person name="Hauser L."/>
            <person name="Chang Y.J."/>
            <person name="Jeffries C.D."/>
            <person name="Chain P."/>
            <person name="Goker M."/>
            <person name="Bristow J."/>
            <person name="Eisen J.A."/>
            <person name="Markowitz V."/>
            <person name="Hugenholtz P."/>
            <person name="Kyrpides N.C."/>
            <person name="Klenk H.P."/>
            <person name="Han C."/>
        </authorList>
    </citation>
    <scope>NUCLEOTIDE SEQUENCE [LARGE SCALE GENOMIC DNA]</scope>
    <source>
        <strain evidence="4">ATCC 14870 / DSM 20603 / BCRC 15368 / CIP 55.134 / JCM 11481 / NBRC 15587 / NCTC 10816 / Prevot 55134</strain>
    </source>
</reference>
<feature type="transmembrane region" description="Helical" evidence="1">
    <location>
        <begin position="249"/>
        <end position="268"/>
    </location>
</feature>
<dbReference type="PANTHER" id="PTHR43185:SF1">
    <property type="entry name" value="FE(2+) TRANSPORTER FEOB"/>
    <property type="match status" value="1"/>
</dbReference>
<dbReference type="STRING" id="471856.Jden_1597"/>
<name>C7R5H2_JONDD</name>
<feature type="transmembrane region" description="Helical" evidence="1">
    <location>
        <begin position="561"/>
        <end position="581"/>
    </location>
</feature>
<feature type="transmembrane region" description="Helical" evidence="1">
    <location>
        <begin position="386"/>
        <end position="406"/>
    </location>
</feature>
<keyword evidence="1" id="KW-0812">Transmembrane</keyword>
<keyword evidence="1" id="KW-1133">Transmembrane helix</keyword>
<dbReference type="InterPro" id="IPR011642">
    <property type="entry name" value="Gate_dom"/>
</dbReference>
<proteinExistence type="predicted"/>
<dbReference type="Pfam" id="PF02421">
    <property type="entry name" value="FeoB_N"/>
    <property type="match status" value="1"/>
</dbReference>
<dbReference type="OrthoDB" id="9809127at2"/>
<dbReference type="Proteomes" id="UP000000628">
    <property type="component" value="Chromosome"/>
</dbReference>
<feature type="transmembrane region" description="Helical" evidence="1">
    <location>
        <begin position="593"/>
        <end position="614"/>
    </location>
</feature>
<dbReference type="InterPro" id="IPR027417">
    <property type="entry name" value="P-loop_NTPase"/>
</dbReference>
<dbReference type="AlphaFoldDB" id="C7R5H2"/>
<gene>
    <name evidence="3" type="ordered locus">Jden_1597</name>
</gene>
<dbReference type="eggNOG" id="COG0370">
    <property type="taxonomic scope" value="Bacteria"/>
</dbReference>
<dbReference type="Pfam" id="PF07670">
    <property type="entry name" value="Gate"/>
    <property type="match status" value="2"/>
</dbReference>
<dbReference type="HOGENOM" id="CLU_013350_3_2_11"/>
<dbReference type="PRINTS" id="PR00326">
    <property type="entry name" value="GTP1OBG"/>
</dbReference>
<dbReference type="GO" id="GO:0005525">
    <property type="term" value="F:GTP binding"/>
    <property type="evidence" value="ECO:0007669"/>
    <property type="project" value="InterPro"/>
</dbReference>
<feature type="transmembrane region" description="Helical" evidence="1">
    <location>
        <begin position="449"/>
        <end position="468"/>
    </location>
</feature>
<dbReference type="KEGG" id="jde:Jden_1597"/>
<dbReference type="InterPro" id="IPR006073">
    <property type="entry name" value="GTP-bd"/>
</dbReference>
<dbReference type="EMBL" id="CP001706">
    <property type="protein sequence ID" value="ACV09245.1"/>
    <property type="molecule type" value="Genomic_DNA"/>
</dbReference>
<dbReference type="InterPro" id="IPR030389">
    <property type="entry name" value="G_FEOB_dom"/>
</dbReference>
<dbReference type="GO" id="GO:0015093">
    <property type="term" value="F:ferrous iron transmembrane transporter activity"/>
    <property type="evidence" value="ECO:0007669"/>
    <property type="project" value="InterPro"/>
</dbReference>
<evidence type="ECO:0000313" key="4">
    <source>
        <dbReference type="Proteomes" id="UP000000628"/>
    </source>
</evidence>
<accession>C7R5H2</accession>
<dbReference type="PANTHER" id="PTHR43185">
    <property type="entry name" value="FERROUS IRON TRANSPORT PROTEIN B"/>
    <property type="match status" value="1"/>
</dbReference>
<keyword evidence="1" id="KW-0472">Membrane</keyword>
<dbReference type="InterPro" id="IPR050860">
    <property type="entry name" value="FeoB_GTPase"/>
</dbReference>
<dbReference type="Pfam" id="PF07664">
    <property type="entry name" value="FeoB_C"/>
    <property type="match status" value="1"/>
</dbReference>
<dbReference type="Gene3D" id="3.40.50.300">
    <property type="entry name" value="P-loop containing nucleotide triphosphate hydrolases"/>
    <property type="match status" value="1"/>
</dbReference>
<dbReference type="RefSeq" id="WP_015771873.1">
    <property type="nucleotide sequence ID" value="NC_013174.1"/>
</dbReference>
<evidence type="ECO:0000313" key="3">
    <source>
        <dbReference type="EMBL" id="ACV09245.1"/>
    </source>
</evidence>
<protein>
    <submittedName>
        <fullName evidence="3">GTP-binding protein HSR1-related</fullName>
    </submittedName>
</protein>